<evidence type="ECO:0000256" key="1">
    <source>
        <dbReference type="SAM" id="Phobius"/>
    </source>
</evidence>
<sequence length="900" mass="100394">MVKASLAREWSIWDQLMVRKQMNQESRDEESTLPLSEKQELQQEPQYYHSEKRQKTSKWKGALYGVGLYLLVNTLFSCYSGNLPWKSSSVAPYELSEPAPEPAPVTEVYEVGFPIYGFGVPVFEQHILNHTFGNSWGHPFEASYIKPNFTFNRVVVSLDTWVDGVQYDRLAHLYVDGIEVWRTSTIEPHGNLSHSHTEKDVSWYSNLFKGDATILFQLDNIVTPRLTGEFNVSLSIKYYDYKPAGPKAPIPDQVYPLVKAPADRPPLLYLPDSDFDTVVPQLSANTTRVALQLYVSGNAEEEFWYSNVLEEHKTLFGKSYPGHGPCRTINVFADGIRILSVNPFVVVYTGGISPSLWNPIVSTGAFDVKALELDVTPLLPLFWDKSTQLSIEVSNCVDDDLKIGQVPNGVGSNWIASGNVVTWEDPLVVDSTGEILSFENKTSVSAIAIAPPFSGFYTQIVNAKYSNKINSTLNYTLSNGTVDSHVVELYNKAKHSNILLFTKAGQTESLVAVPSFSLSTAKIDPVTNKTLRSVNSTFAQPLISKIGTTAGIAGDIDLEVNITKSFSHKTKIDGLTVLKGTSHENGTSNFTISPTGNHGEAVVEHQLNLTMSAPLPSFEYARHALADHGVVVYDTGLPDAMSLEDLISFYEEEAANLREYASEDLAMEQMDTLDHSLDLDFRLLVFEIEVAEVSLIAELAHIVVIGRETPMRAVTMAIRDWLELWVLLMDLNDATMITDGMIMVWNDMMKSMWKILNCFSPKNFLVRIAMKSLDAKMVDTTNDEQALVVDLVAGKVVCQRPVSLEQCADVHYGVDEQRSNVQLVDHKQHGFLVLGHDVYDWEENRSKAQSQTKDNSVLHHGLCSGVEIMESDLSEAIRRSVVQHNVVRINIVRSEVGHRN</sequence>
<evidence type="ECO:0000313" key="4">
    <source>
        <dbReference type="Proteomes" id="UP000769157"/>
    </source>
</evidence>
<keyword evidence="4" id="KW-1185">Reference proteome</keyword>
<dbReference type="EMBL" id="JAEUBE010000158">
    <property type="protein sequence ID" value="KAH3668033.1"/>
    <property type="molecule type" value="Genomic_DNA"/>
</dbReference>
<keyword evidence="1" id="KW-1133">Transmembrane helix</keyword>
<dbReference type="InterPro" id="IPR056948">
    <property type="entry name" value="PNGaseA_N"/>
</dbReference>
<dbReference type="Proteomes" id="UP000769157">
    <property type="component" value="Unassembled WGS sequence"/>
</dbReference>
<dbReference type="InterPro" id="IPR021102">
    <property type="entry name" value="PNGase_A"/>
</dbReference>
<reference evidence="3" key="2">
    <citation type="submission" date="2021-01" db="EMBL/GenBank/DDBJ databases">
        <authorList>
            <person name="Schikora-Tamarit M.A."/>
        </authorList>
    </citation>
    <scope>NUCLEOTIDE SEQUENCE</scope>
    <source>
        <strain evidence="3">CBS6075</strain>
    </source>
</reference>
<proteinExistence type="predicted"/>
<evidence type="ECO:0000259" key="2">
    <source>
        <dbReference type="Pfam" id="PF12222"/>
    </source>
</evidence>
<dbReference type="Pfam" id="PF12222">
    <property type="entry name" value="PNGaseA"/>
    <property type="match status" value="1"/>
</dbReference>
<feature type="domain" description="Peptide N-acetyl-beta-D-glucosaminyl asparaginase amidase A N-terminal" evidence="2">
    <location>
        <begin position="124"/>
        <end position="439"/>
    </location>
</feature>
<protein>
    <recommendedName>
        <fullName evidence="2">Peptide N-acetyl-beta-D-glucosaminyl asparaginase amidase A N-terminal domain-containing protein</fullName>
    </recommendedName>
</protein>
<dbReference type="AlphaFoldDB" id="A0A9P8P961"/>
<name>A0A9P8P961_9ASCO</name>
<keyword evidence="1" id="KW-0472">Membrane</keyword>
<reference evidence="3" key="1">
    <citation type="journal article" date="2021" name="Open Biol.">
        <title>Shared evolutionary footprints suggest mitochondrial oxidative damage underlies multiple complex I losses in fungi.</title>
        <authorList>
            <person name="Schikora-Tamarit M.A."/>
            <person name="Marcet-Houben M."/>
            <person name="Nosek J."/>
            <person name="Gabaldon T."/>
        </authorList>
    </citation>
    <scope>NUCLEOTIDE SEQUENCE</scope>
    <source>
        <strain evidence="3">CBS6075</strain>
    </source>
</reference>
<gene>
    <name evidence="3" type="ORF">OGAPHI_001787</name>
</gene>
<comment type="caution">
    <text evidence="3">The sequence shown here is derived from an EMBL/GenBank/DDBJ whole genome shotgun (WGS) entry which is preliminary data.</text>
</comment>
<feature type="transmembrane region" description="Helical" evidence="1">
    <location>
        <begin position="62"/>
        <end position="85"/>
    </location>
</feature>
<keyword evidence="1" id="KW-0812">Transmembrane</keyword>
<accession>A0A9P8P961</accession>
<organism evidence="3 4">
    <name type="scientific">Ogataea philodendri</name>
    <dbReference type="NCBI Taxonomy" id="1378263"/>
    <lineage>
        <taxon>Eukaryota</taxon>
        <taxon>Fungi</taxon>
        <taxon>Dikarya</taxon>
        <taxon>Ascomycota</taxon>
        <taxon>Saccharomycotina</taxon>
        <taxon>Pichiomycetes</taxon>
        <taxon>Pichiales</taxon>
        <taxon>Pichiaceae</taxon>
        <taxon>Ogataea</taxon>
    </lineage>
</organism>
<dbReference type="GeneID" id="70233754"/>
<evidence type="ECO:0000313" key="3">
    <source>
        <dbReference type="EMBL" id="KAH3668033.1"/>
    </source>
</evidence>
<dbReference type="OrthoDB" id="1612078at2759"/>
<dbReference type="RefSeq" id="XP_046062447.1">
    <property type="nucleotide sequence ID" value="XM_046202585.1"/>
</dbReference>
<dbReference type="PANTHER" id="PTHR31104">
    <property type="entry name" value="PEPTIDE-N4-(N-ACETYL-BETA-GLUCOSAMINYL)ASPARAGINE AMIDASE A PROTEIN"/>
    <property type="match status" value="1"/>
</dbReference>